<evidence type="ECO:0000256" key="2">
    <source>
        <dbReference type="SAM" id="MobiDB-lite"/>
    </source>
</evidence>
<sequence length="733" mass="81643">MAAKSPSIPFQRGKSKIFYQSEGVTKYSTGPSSNQMYKVSRIPSCPDGEDLTEQCVETASPRRSPSHKSQDSGFSDSGGESGSGSCNGSFYRLWKKGLDVSQSNNNVVPSCEQKYGYLEKSVSANEDLKRNLRSSDKLSKSCGDGLAGGGLPIGYHNKRLPYPQIVDTVVSSEEDDVKCGFEFKHCLELEIENKHKTMAEGGAVEEGDIVQKLCDEKGLKWHLKGSVKRFYSGLAAPLTCWLQDIRVMTEVECNNMLQNKAIAKDMSHLVAMAIRNTRDNFRALKARFQIIHMKFDKLIRKIEQNKLRHLWHDLQRLHNDVMSLMRDYNSTANPTKEGSDLKVQQTLLLESCKQLEENCKNVEKKLDNCSILEDVLKLNADFTNLMAMVLNEKIKIILDTIESPYDKFCLKVAIASLSKLALDSEDNCKLITEHGGLRSLLSICIDLKYCDLKIEALRSLATVCCIIEAIGQLAEIGGVECVTDILCDVRSSKLEKAEAAGVIAQITSPWIEHNHFIRGLSENLVNLIQSITDLAKNTTSEEEFLLAVAALANITFLDTKACFCLNTFNTPIILVDACRRRKLAESIFIKDQIATILANLVAVTDCRNSVTDCEGVVLLLCFLQVRPNMVQTQAETDACERVQQKSAIALSRLCTDEKIAKDVIRLQGVNRLVQLCKDERERNQSDAVLVACLAALRKIASSCSIDFKDAKELIEPRLLDSFLLCSSRQESFV</sequence>
<dbReference type="HOGENOM" id="CLU_378271_0_0_1"/>
<reference evidence="4" key="2">
    <citation type="submission" date="2015-02" db="UniProtKB">
        <authorList>
            <consortium name="EnsemblMetazoa"/>
        </authorList>
    </citation>
    <scope>IDENTIFICATION</scope>
</reference>
<dbReference type="eggNOG" id="ENOG502QRY2">
    <property type="taxonomic scope" value="Eukaryota"/>
</dbReference>
<feature type="coiled-coil region" evidence="1">
    <location>
        <begin position="345"/>
        <end position="372"/>
    </location>
</feature>
<dbReference type="GO" id="GO:0009786">
    <property type="term" value="P:regulation of asymmetric cell division"/>
    <property type="evidence" value="ECO:0007669"/>
    <property type="project" value="TreeGrafter"/>
</dbReference>
<dbReference type="GO" id="GO:0045176">
    <property type="term" value="P:apical protein localization"/>
    <property type="evidence" value="ECO:0007669"/>
    <property type="project" value="TreeGrafter"/>
</dbReference>
<keyword evidence="5" id="KW-1185">Reference proteome</keyword>
<dbReference type="InterPro" id="IPR045789">
    <property type="entry name" value="Insc_C"/>
</dbReference>
<dbReference type="SUPFAM" id="SSF48371">
    <property type="entry name" value="ARM repeat"/>
    <property type="match status" value="1"/>
</dbReference>
<dbReference type="InterPro" id="IPR038205">
    <property type="entry name" value="INSC_LBD_sf"/>
</dbReference>
<dbReference type="PhylomeDB" id="T1J5H0"/>
<dbReference type="AlphaFoldDB" id="T1J5H0"/>
<protein>
    <recommendedName>
        <fullName evidence="3">Protein inscuteable homologue C-terminal domain-containing protein</fullName>
    </recommendedName>
</protein>
<organism evidence="4 5">
    <name type="scientific">Strigamia maritima</name>
    <name type="common">European centipede</name>
    <name type="synonym">Geophilus maritimus</name>
    <dbReference type="NCBI Taxonomy" id="126957"/>
    <lineage>
        <taxon>Eukaryota</taxon>
        <taxon>Metazoa</taxon>
        <taxon>Ecdysozoa</taxon>
        <taxon>Arthropoda</taxon>
        <taxon>Myriapoda</taxon>
        <taxon>Chilopoda</taxon>
        <taxon>Pleurostigmophora</taxon>
        <taxon>Geophilomorpha</taxon>
        <taxon>Linotaeniidae</taxon>
        <taxon>Strigamia</taxon>
    </lineage>
</organism>
<evidence type="ECO:0000259" key="3">
    <source>
        <dbReference type="Pfam" id="PF19427"/>
    </source>
</evidence>
<accession>T1J5H0</accession>
<evidence type="ECO:0000256" key="1">
    <source>
        <dbReference type="SAM" id="Coils"/>
    </source>
</evidence>
<evidence type="ECO:0000313" key="4">
    <source>
        <dbReference type="EnsemblMetazoa" id="SMAR008870-PA"/>
    </source>
</evidence>
<dbReference type="InterPro" id="IPR016024">
    <property type="entry name" value="ARM-type_fold"/>
</dbReference>
<dbReference type="Pfam" id="PF19427">
    <property type="entry name" value="Insc_C"/>
    <property type="match status" value="1"/>
</dbReference>
<dbReference type="InterPro" id="IPR039921">
    <property type="entry name" value="Inscuteable"/>
</dbReference>
<dbReference type="Proteomes" id="UP000014500">
    <property type="component" value="Unassembled WGS sequence"/>
</dbReference>
<feature type="region of interest" description="Disordered" evidence="2">
    <location>
        <begin position="25"/>
        <end position="84"/>
    </location>
</feature>
<proteinExistence type="predicted"/>
<dbReference type="GO" id="GO:0008356">
    <property type="term" value="P:asymmetric cell division"/>
    <property type="evidence" value="ECO:0007669"/>
    <property type="project" value="InterPro"/>
</dbReference>
<dbReference type="Gene3D" id="6.20.200.10">
    <property type="entry name" value="Inscuteable LGN-binding domain"/>
    <property type="match status" value="1"/>
</dbReference>
<evidence type="ECO:0000313" key="5">
    <source>
        <dbReference type="Proteomes" id="UP000014500"/>
    </source>
</evidence>
<dbReference type="GO" id="GO:0045179">
    <property type="term" value="C:apical cortex"/>
    <property type="evidence" value="ECO:0007669"/>
    <property type="project" value="TreeGrafter"/>
</dbReference>
<name>T1J5H0_STRMM</name>
<dbReference type="EMBL" id="JH431861">
    <property type="status" value="NOT_ANNOTATED_CDS"/>
    <property type="molecule type" value="Genomic_DNA"/>
</dbReference>
<dbReference type="GO" id="GO:0000132">
    <property type="term" value="P:establishment of mitotic spindle orientation"/>
    <property type="evidence" value="ECO:0007669"/>
    <property type="project" value="TreeGrafter"/>
</dbReference>
<reference evidence="5" key="1">
    <citation type="submission" date="2011-05" db="EMBL/GenBank/DDBJ databases">
        <authorList>
            <person name="Richards S.R."/>
            <person name="Qu J."/>
            <person name="Jiang H."/>
            <person name="Jhangiani S.N."/>
            <person name="Agravi P."/>
            <person name="Goodspeed R."/>
            <person name="Gross S."/>
            <person name="Mandapat C."/>
            <person name="Jackson L."/>
            <person name="Mathew T."/>
            <person name="Pu L."/>
            <person name="Thornton R."/>
            <person name="Saada N."/>
            <person name="Wilczek-Boney K.B."/>
            <person name="Lee S."/>
            <person name="Kovar C."/>
            <person name="Wu Y."/>
            <person name="Scherer S.E."/>
            <person name="Worley K.C."/>
            <person name="Muzny D.M."/>
            <person name="Gibbs R."/>
        </authorList>
    </citation>
    <scope>NUCLEOTIDE SEQUENCE</scope>
    <source>
        <strain evidence="5">Brora</strain>
    </source>
</reference>
<dbReference type="EnsemblMetazoa" id="SMAR008870-RA">
    <property type="protein sequence ID" value="SMAR008870-PA"/>
    <property type="gene ID" value="SMAR008870"/>
</dbReference>
<dbReference type="CDD" id="cd21966">
    <property type="entry name" value="INSC_LBD"/>
    <property type="match status" value="1"/>
</dbReference>
<dbReference type="Gene3D" id="1.25.10.10">
    <property type="entry name" value="Leucine-rich Repeat Variant"/>
    <property type="match status" value="1"/>
</dbReference>
<dbReference type="STRING" id="126957.T1J5H0"/>
<dbReference type="OMA" id="YMCRLFI"/>
<dbReference type="PANTHER" id="PTHR21386:SF0">
    <property type="entry name" value="PROTEIN INSCUTEABLE HOMOLOG"/>
    <property type="match status" value="1"/>
</dbReference>
<keyword evidence="1" id="KW-0175">Coiled coil</keyword>
<dbReference type="GO" id="GO:0008093">
    <property type="term" value="F:cytoskeletal anchor activity"/>
    <property type="evidence" value="ECO:0007669"/>
    <property type="project" value="TreeGrafter"/>
</dbReference>
<dbReference type="InterPro" id="IPR011989">
    <property type="entry name" value="ARM-like"/>
</dbReference>
<feature type="compositionally biased region" description="Low complexity" evidence="2">
    <location>
        <begin position="71"/>
        <end position="84"/>
    </location>
</feature>
<dbReference type="PANTHER" id="PTHR21386">
    <property type="entry name" value="INSCUTEABLE"/>
    <property type="match status" value="1"/>
</dbReference>
<feature type="compositionally biased region" description="Polar residues" evidence="2">
    <location>
        <begin position="25"/>
        <end position="37"/>
    </location>
</feature>
<feature type="domain" description="Protein inscuteable homologue C-terminal" evidence="3">
    <location>
        <begin position="289"/>
        <end position="733"/>
    </location>
</feature>